<keyword evidence="2" id="KW-1185">Reference proteome</keyword>
<name>A0ACA9PBV6_9GLOM</name>
<reference evidence="1" key="1">
    <citation type="submission" date="2021-06" db="EMBL/GenBank/DDBJ databases">
        <authorList>
            <person name="Kallberg Y."/>
            <person name="Tangrot J."/>
            <person name="Rosling A."/>
        </authorList>
    </citation>
    <scope>NUCLEOTIDE SEQUENCE</scope>
    <source>
        <strain evidence="1">IL203A</strain>
    </source>
</reference>
<evidence type="ECO:0000313" key="1">
    <source>
        <dbReference type="EMBL" id="CAG8701882.1"/>
    </source>
</evidence>
<organism evidence="1 2">
    <name type="scientific">Dentiscutata heterogama</name>
    <dbReference type="NCBI Taxonomy" id="1316150"/>
    <lineage>
        <taxon>Eukaryota</taxon>
        <taxon>Fungi</taxon>
        <taxon>Fungi incertae sedis</taxon>
        <taxon>Mucoromycota</taxon>
        <taxon>Glomeromycotina</taxon>
        <taxon>Glomeromycetes</taxon>
        <taxon>Diversisporales</taxon>
        <taxon>Gigasporaceae</taxon>
        <taxon>Dentiscutata</taxon>
    </lineage>
</organism>
<protein>
    <submittedName>
        <fullName evidence="1">5284_t:CDS:1</fullName>
    </submittedName>
</protein>
<accession>A0ACA9PBV6</accession>
<proteinExistence type="predicted"/>
<evidence type="ECO:0000313" key="2">
    <source>
        <dbReference type="Proteomes" id="UP000789702"/>
    </source>
</evidence>
<gene>
    <name evidence="1" type="ORF">DHETER_LOCUS11799</name>
</gene>
<dbReference type="EMBL" id="CAJVPU010026936">
    <property type="protein sequence ID" value="CAG8701882.1"/>
    <property type="molecule type" value="Genomic_DNA"/>
</dbReference>
<comment type="caution">
    <text evidence="1">The sequence shown here is derived from an EMBL/GenBank/DDBJ whole genome shotgun (WGS) entry which is preliminary data.</text>
</comment>
<feature type="non-terminal residue" evidence="1">
    <location>
        <position position="79"/>
    </location>
</feature>
<dbReference type="Proteomes" id="UP000789702">
    <property type="component" value="Unassembled WGS sequence"/>
</dbReference>
<sequence length="79" mass="9545">MSLFEHCILSPFGIHCEFCDWSYPSILNGKEHFNQHLCRDHKEIFADLLKKHFLLDYNQICSNWISGEYDYEMATFYFL</sequence>